<dbReference type="EMBL" id="ML977147">
    <property type="protein sequence ID" value="KAF1988732.1"/>
    <property type="molecule type" value="Genomic_DNA"/>
</dbReference>
<proteinExistence type="inferred from homology"/>
<dbReference type="InterPro" id="IPR050259">
    <property type="entry name" value="SDR"/>
</dbReference>
<dbReference type="AlphaFoldDB" id="A0A6G1H6P5"/>
<dbReference type="Pfam" id="PF00106">
    <property type="entry name" value="adh_short"/>
    <property type="match status" value="1"/>
</dbReference>
<evidence type="ECO:0000256" key="1">
    <source>
        <dbReference type="ARBA" id="ARBA00006484"/>
    </source>
</evidence>
<dbReference type="InterPro" id="IPR020904">
    <property type="entry name" value="Sc_DH/Rdtase_CS"/>
</dbReference>
<keyword evidence="7" id="KW-1185">Reference proteome</keyword>
<evidence type="ECO:0000256" key="2">
    <source>
        <dbReference type="ARBA" id="ARBA00012948"/>
    </source>
</evidence>
<dbReference type="SUPFAM" id="SSF51735">
    <property type="entry name" value="NAD(P)-binding Rossmann-fold domains"/>
    <property type="match status" value="1"/>
</dbReference>
<dbReference type="InterPro" id="IPR002347">
    <property type="entry name" value="SDR_fam"/>
</dbReference>
<dbReference type="Gene3D" id="3.40.50.720">
    <property type="entry name" value="NAD(P)-binding Rossmann-like Domain"/>
    <property type="match status" value="1"/>
</dbReference>
<dbReference type="OrthoDB" id="417891at2759"/>
<evidence type="ECO:0000256" key="4">
    <source>
        <dbReference type="ARBA" id="ARBA00023002"/>
    </source>
</evidence>
<dbReference type="PRINTS" id="PR00081">
    <property type="entry name" value="GDHRDH"/>
</dbReference>
<dbReference type="FunFam" id="3.40.50.720:FF:000173">
    <property type="entry name" value="3-oxoacyl-[acyl-carrier protein] reductase"/>
    <property type="match status" value="1"/>
</dbReference>
<organism evidence="6 7">
    <name type="scientific">Aulographum hederae CBS 113979</name>
    <dbReference type="NCBI Taxonomy" id="1176131"/>
    <lineage>
        <taxon>Eukaryota</taxon>
        <taxon>Fungi</taxon>
        <taxon>Dikarya</taxon>
        <taxon>Ascomycota</taxon>
        <taxon>Pezizomycotina</taxon>
        <taxon>Dothideomycetes</taxon>
        <taxon>Pleosporomycetidae</taxon>
        <taxon>Aulographales</taxon>
        <taxon>Aulographaceae</taxon>
    </lineage>
</organism>
<dbReference type="InterPro" id="IPR036291">
    <property type="entry name" value="NAD(P)-bd_dom_sf"/>
</dbReference>
<sequence>MASAPKNQLALITGATGGIGKATSLALAALGISIAVHYNSASDVADSLVEELRGKSVKAEKFQADLTKYDEVRKLHKAVTETMGDPTILFNNAGLTGKWGAKSIQDVSIEEFESTWRANAGQAFLLTQLCMPAMESAGYGRIIFCSSVAGFTGGVVGPHYASSKSALHGLIHWLASTYAKAGITVNGVAPALISGTSLIPKDTTALAQKIPIGRLGYPEEIAETIVWMVKTGYVTNKVIGVDGGMFIQ</sequence>
<reference evidence="6" key="1">
    <citation type="journal article" date="2020" name="Stud. Mycol.">
        <title>101 Dothideomycetes genomes: a test case for predicting lifestyles and emergence of pathogens.</title>
        <authorList>
            <person name="Haridas S."/>
            <person name="Albert R."/>
            <person name="Binder M."/>
            <person name="Bloem J."/>
            <person name="Labutti K."/>
            <person name="Salamov A."/>
            <person name="Andreopoulos B."/>
            <person name="Baker S."/>
            <person name="Barry K."/>
            <person name="Bills G."/>
            <person name="Bluhm B."/>
            <person name="Cannon C."/>
            <person name="Castanera R."/>
            <person name="Culley D."/>
            <person name="Daum C."/>
            <person name="Ezra D."/>
            <person name="Gonzalez J."/>
            <person name="Henrissat B."/>
            <person name="Kuo A."/>
            <person name="Liang C."/>
            <person name="Lipzen A."/>
            <person name="Lutzoni F."/>
            <person name="Magnuson J."/>
            <person name="Mondo S."/>
            <person name="Nolan M."/>
            <person name="Ohm R."/>
            <person name="Pangilinan J."/>
            <person name="Park H.-J."/>
            <person name="Ramirez L."/>
            <person name="Alfaro M."/>
            <person name="Sun H."/>
            <person name="Tritt A."/>
            <person name="Yoshinaga Y."/>
            <person name="Zwiers L.-H."/>
            <person name="Turgeon B."/>
            <person name="Goodwin S."/>
            <person name="Spatafora J."/>
            <person name="Crous P."/>
            <person name="Grigoriev I."/>
        </authorList>
    </citation>
    <scope>NUCLEOTIDE SEQUENCE</scope>
    <source>
        <strain evidence="6">CBS 113979</strain>
    </source>
</reference>
<comment type="catalytic activity">
    <reaction evidence="5">
        <text>a (3R)-hydroxyacyl-[ACP] + NADP(+) = a 3-oxoacyl-[ACP] + NADPH + H(+)</text>
        <dbReference type="Rhea" id="RHEA:17397"/>
        <dbReference type="Rhea" id="RHEA-COMP:9916"/>
        <dbReference type="Rhea" id="RHEA-COMP:9945"/>
        <dbReference type="ChEBI" id="CHEBI:15378"/>
        <dbReference type="ChEBI" id="CHEBI:57783"/>
        <dbReference type="ChEBI" id="CHEBI:58349"/>
        <dbReference type="ChEBI" id="CHEBI:78776"/>
        <dbReference type="ChEBI" id="CHEBI:78827"/>
        <dbReference type="EC" id="1.1.1.100"/>
    </reaction>
</comment>
<name>A0A6G1H6P5_9PEZI</name>
<evidence type="ECO:0000313" key="7">
    <source>
        <dbReference type="Proteomes" id="UP000800041"/>
    </source>
</evidence>
<dbReference type="PROSITE" id="PS00061">
    <property type="entry name" value="ADH_SHORT"/>
    <property type="match status" value="1"/>
</dbReference>
<keyword evidence="3" id="KW-0521">NADP</keyword>
<dbReference type="PANTHER" id="PTHR42879">
    <property type="entry name" value="3-OXOACYL-(ACYL-CARRIER-PROTEIN) REDUCTASE"/>
    <property type="match status" value="1"/>
</dbReference>
<comment type="similarity">
    <text evidence="1">Belongs to the short-chain dehydrogenases/reductases (SDR) family.</text>
</comment>
<dbReference type="CDD" id="cd05233">
    <property type="entry name" value="SDR_c"/>
    <property type="match status" value="1"/>
</dbReference>
<dbReference type="GO" id="GO:0032787">
    <property type="term" value="P:monocarboxylic acid metabolic process"/>
    <property type="evidence" value="ECO:0007669"/>
    <property type="project" value="UniProtKB-ARBA"/>
</dbReference>
<accession>A0A6G1H6P5</accession>
<evidence type="ECO:0000256" key="3">
    <source>
        <dbReference type="ARBA" id="ARBA00022857"/>
    </source>
</evidence>
<dbReference type="EC" id="1.1.1.100" evidence="2"/>
<protein>
    <recommendedName>
        <fullName evidence="2">3-oxoacyl-[acyl-carrier-protein] reductase</fullName>
        <ecNumber evidence="2">1.1.1.100</ecNumber>
    </recommendedName>
</protein>
<dbReference type="PANTHER" id="PTHR42879:SF2">
    <property type="entry name" value="3-OXOACYL-[ACYL-CARRIER-PROTEIN] REDUCTASE FABG"/>
    <property type="match status" value="1"/>
</dbReference>
<evidence type="ECO:0000256" key="5">
    <source>
        <dbReference type="ARBA" id="ARBA00048508"/>
    </source>
</evidence>
<dbReference type="Proteomes" id="UP000800041">
    <property type="component" value="Unassembled WGS sequence"/>
</dbReference>
<gene>
    <name evidence="6" type="ORF">K402DRAFT_461671</name>
</gene>
<dbReference type="GO" id="GO:0004316">
    <property type="term" value="F:3-oxoacyl-[acyl-carrier-protein] reductase (NADPH) activity"/>
    <property type="evidence" value="ECO:0007669"/>
    <property type="project" value="UniProtKB-EC"/>
</dbReference>
<evidence type="ECO:0000313" key="6">
    <source>
        <dbReference type="EMBL" id="KAF1988732.1"/>
    </source>
</evidence>
<keyword evidence="4" id="KW-0560">Oxidoreductase</keyword>